<evidence type="ECO:0000256" key="4">
    <source>
        <dbReference type="SAM" id="MobiDB-lite"/>
    </source>
</evidence>
<dbReference type="InterPro" id="IPR003594">
    <property type="entry name" value="HATPase_dom"/>
</dbReference>
<dbReference type="RefSeq" id="WP_209907087.1">
    <property type="nucleotide sequence ID" value="NZ_BAAAMI010000011.1"/>
</dbReference>
<keyword evidence="5" id="KW-0472">Membrane</keyword>
<dbReference type="PANTHER" id="PTHR24421:SF61">
    <property type="entry name" value="OXYGEN SENSOR HISTIDINE KINASE NREB"/>
    <property type="match status" value="1"/>
</dbReference>
<feature type="region of interest" description="Disordered" evidence="4">
    <location>
        <begin position="390"/>
        <end position="419"/>
    </location>
</feature>
<keyword evidence="5" id="KW-1133">Transmembrane helix</keyword>
<evidence type="ECO:0000256" key="2">
    <source>
        <dbReference type="ARBA" id="ARBA00022777"/>
    </source>
</evidence>
<keyword evidence="9" id="KW-1185">Reference proteome</keyword>
<dbReference type="PANTHER" id="PTHR24421">
    <property type="entry name" value="NITRATE/NITRITE SENSOR PROTEIN NARX-RELATED"/>
    <property type="match status" value="1"/>
</dbReference>
<comment type="caution">
    <text evidence="8">The sequence shown here is derived from an EMBL/GenBank/DDBJ whole genome shotgun (WGS) entry which is preliminary data.</text>
</comment>
<feature type="transmembrane region" description="Helical" evidence="5">
    <location>
        <begin position="168"/>
        <end position="186"/>
    </location>
</feature>
<dbReference type="InterPro" id="IPR036890">
    <property type="entry name" value="HATPase_C_sf"/>
</dbReference>
<evidence type="ECO:0000313" key="8">
    <source>
        <dbReference type="EMBL" id="MBP2373977.1"/>
    </source>
</evidence>
<dbReference type="SUPFAM" id="SSF55874">
    <property type="entry name" value="ATPase domain of HSP90 chaperone/DNA topoisomerase II/histidine kinase"/>
    <property type="match status" value="1"/>
</dbReference>
<dbReference type="EMBL" id="JAGIOE010000001">
    <property type="protein sequence ID" value="MBP2373977.1"/>
    <property type="molecule type" value="Genomic_DNA"/>
</dbReference>
<evidence type="ECO:0000259" key="7">
    <source>
        <dbReference type="Pfam" id="PF04024"/>
    </source>
</evidence>
<feature type="transmembrane region" description="Helical" evidence="5">
    <location>
        <begin position="38"/>
        <end position="59"/>
    </location>
</feature>
<evidence type="ECO:0000313" key="9">
    <source>
        <dbReference type="Proteomes" id="UP000766570"/>
    </source>
</evidence>
<feature type="transmembrane region" description="Helical" evidence="5">
    <location>
        <begin position="104"/>
        <end position="124"/>
    </location>
</feature>
<keyword evidence="1" id="KW-0808">Transferase</keyword>
<protein>
    <submittedName>
        <fullName evidence="8">Signal transduction histidine kinase/phage shock protein PspC (Stress-responsive transcriptional regulator)</fullName>
    </submittedName>
</protein>
<feature type="transmembrane region" description="Helical" evidence="5">
    <location>
        <begin position="130"/>
        <end position="148"/>
    </location>
</feature>
<sequence>MTQAPSRPALVRGEPRILAGVCAGVAAHLGLSLRAVRVLMAIAVLAGGAGIVLYGWLWIFMPSSEDKAREEQLHAGPRRPTLAESLNRVAEGPRSARQGAHREILAGAALLALAGLVSAQLMGLALDWGIIWPVVIILAGAVTAWTQLDASGREGLIRRAGADRRSGVARLAAGVALVVLGLVFLLSGTVSWAALFSGLLVGTVVLCGVGLVLLPWALRFWRDYTTERSSRVRADERAEIAAHLHDSVLQTLALIQRRSTDPAQVMRLARAQERELRQWLYREAPAAEGDIAEAIRGEAASIEDSHDAHIDVVVVGARSGLAGHDALLQAAREAMVNAAKHAGGEVSVYVEARDDGVDVFIRDRGPGFELSQVAGDRLGVRESIIGRMNRNGGSADIRSSEGGTEVHLSMKHTQGEEHE</sequence>
<dbReference type="InterPro" id="IPR007168">
    <property type="entry name" value="Phageshock_PspC_N"/>
</dbReference>
<dbReference type="Proteomes" id="UP000766570">
    <property type="component" value="Unassembled WGS sequence"/>
</dbReference>
<gene>
    <name evidence="8" type="ORF">JOF46_001889</name>
</gene>
<feature type="transmembrane region" description="Helical" evidence="5">
    <location>
        <begin position="192"/>
        <end position="218"/>
    </location>
</feature>
<feature type="domain" description="Phage shock protein PspC N-terminal" evidence="7">
    <location>
        <begin position="10"/>
        <end position="63"/>
    </location>
</feature>
<feature type="domain" description="Histidine kinase/HSP90-like ATPase" evidence="6">
    <location>
        <begin position="325"/>
        <end position="411"/>
    </location>
</feature>
<dbReference type="Pfam" id="PF04024">
    <property type="entry name" value="PspC"/>
    <property type="match status" value="1"/>
</dbReference>
<dbReference type="Pfam" id="PF02518">
    <property type="entry name" value="HATPase_c"/>
    <property type="match status" value="1"/>
</dbReference>
<accession>A0ABS4WCP7</accession>
<reference evidence="8 9" key="1">
    <citation type="submission" date="2021-03" db="EMBL/GenBank/DDBJ databases">
        <title>Sequencing the genomes of 1000 actinobacteria strains.</title>
        <authorList>
            <person name="Klenk H.-P."/>
        </authorList>
    </citation>
    <scope>NUCLEOTIDE SEQUENCE [LARGE SCALE GENOMIC DNA]</scope>
    <source>
        <strain evidence="8 9">DSM 15454</strain>
    </source>
</reference>
<name>A0ABS4WCP7_9MICC</name>
<keyword evidence="2 8" id="KW-0418">Kinase</keyword>
<evidence type="ECO:0000256" key="5">
    <source>
        <dbReference type="SAM" id="Phobius"/>
    </source>
</evidence>
<keyword evidence="5" id="KW-0812">Transmembrane</keyword>
<evidence type="ECO:0000256" key="1">
    <source>
        <dbReference type="ARBA" id="ARBA00022679"/>
    </source>
</evidence>
<proteinExistence type="predicted"/>
<keyword evidence="3" id="KW-0902">Two-component regulatory system</keyword>
<evidence type="ECO:0000259" key="6">
    <source>
        <dbReference type="Pfam" id="PF02518"/>
    </source>
</evidence>
<dbReference type="Gene3D" id="3.30.565.10">
    <property type="entry name" value="Histidine kinase-like ATPase, C-terminal domain"/>
    <property type="match status" value="1"/>
</dbReference>
<evidence type="ECO:0000256" key="3">
    <source>
        <dbReference type="ARBA" id="ARBA00023012"/>
    </source>
</evidence>
<dbReference type="GO" id="GO:0016301">
    <property type="term" value="F:kinase activity"/>
    <property type="evidence" value="ECO:0007669"/>
    <property type="project" value="UniProtKB-KW"/>
</dbReference>
<dbReference type="InterPro" id="IPR050482">
    <property type="entry name" value="Sensor_HK_TwoCompSys"/>
</dbReference>
<organism evidence="8 9">
    <name type="scientific">Paeniglutamicibacter psychrophenolicus</name>
    <dbReference type="NCBI Taxonomy" id="257454"/>
    <lineage>
        <taxon>Bacteria</taxon>
        <taxon>Bacillati</taxon>
        <taxon>Actinomycetota</taxon>
        <taxon>Actinomycetes</taxon>
        <taxon>Micrococcales</taxon>
        <taxon>Micrococcaceae</taxon>
        <taxon>Paeniglutamicibacter</taxon>
    </lineage>
</organism>